<accession>A0ACC1QQ97</accession>
<dbReference type="Proteomes" id="UP001148737">
    <property type="component" value="Unassembled WGS sequence"/>
</dbReference>
<comment type="caution">
    <text evidence="1">The sequence shown here is derived from an EMBL/GenBank/DDBJ whole genome shotgun (WGS) entry which is preliminary data.</text>
</comment>
<proteinExistence type="predicted"/>
<dbReference type="EMBL" id="JANAKD010001114">
    <property type="protein sequence ID" value="KAJ3483223.1"/>
    <property type="molecule type" value="Genomic_DNA"/>
</dbReference>
<organism evidence="1 2">
    <name type="scientific">Lecanicillium saksenae</name>
    <dbReference type="NCBI Taxonomy" id="468837"/>
    <lineage>
        <taxon>Eukaryota</taxon>
        <taxon>Fungi</taxon>
        <taxon>Dikarya</taxon>
        <taxon>Ascomycota</taxon>
        <taxon>Pezizomycotina</taxon>
        <taxon>Sordariomycetes</taxon>
        <taxon>Hypocreomycetidae</taxon>
        <taxon>Hypocreales</taxon>
        <taxon>Cordycipitaceae</taxon>
        <taxon>Lecanicillium</taxon>
    </lineage>
</organism>
<name>A0ACC1QQ97_9HYPO</name>
<evidence type="ECO:0000313" key="1">
    <source>
        <dbReference type="EMBL" id="KAJ3483223.1"/>
    </source>
</evidence>
<keyword evidence="2" id="KW-1185">Reference proteome</keyword>
<evidence type="ECO:0000313" key="2">
    <source>
        <dbReference type="Proteomes" id="UP001148737"/>
    </source>
</evidence>
<protein>
    <submittedName>
        <fullName evidence="1">Uncharacterized protein</fullName>
    </submittedName>
</protein>
<sequence>MDPEIMQKAKVWLNSRKATIPRPPTPSPSVTELCSATDEVDPDKTMPKTSPEEPVVVVEEIPDMLAHLAALCDSWRGGGEGAGNVVKFYKDWPKVVRYFEERHLPCHKFFEKEYDSCLRSEAYALPDTEEASAANKMTFVSVHRDVEPDAPPELVSGAMQISQMGALDHTSREKTIISVPKDTLPQQLAKGWEV</sequence>
<gene>
    <name evidence="1" type="ORF">NLG97_g7358</name>
</gene>
<reference evidence="1" key="1">
    <citation type="submission" date="2022-07" db="EMBL/GenBank/DDBJ databases">
        <title>Genome Sequence of Lecanicillium saksenae.</title>
        <authorList>
            <person name="Buettner E."/>
        </authorList>
    </citation>
    <scope>NUCLEOTIDE SEQUENCE</scope>
    <source>
        <strain evidence="1">VT-O1</strain>
    </source>
</reference>